<protein>
    <submittedName>
        <fullName evidence="2">Uncharacterized protein</fullName>
    </submittedName>
</protein>
<gene>
    <name evidence="2" type="ORF">Zm00014a_004363</name>
</gene>
<dbReference type="ExpressionAtlas" id="A0A3L6FKQ4">
    <property type="expression patterns" value="baseline and differential"/>
</dbReference>
<evidence type="ECO:0000256" key="1">
    <source>
        <dbReference type="SAM" id="MobiDB-lite"/>
    </source>
</evidence>
<feature type="compositionally biased region" description="Polar residues" evidence="1">
    <location>
        <begin position="106"/>
        <end position="119"/>
    </location>
</feature>
<dbReference type="EMBL" id="NCVQ01000004">
    <property type="protein sequence ID" value="PWZ33438.1"/>
    <property type="molecule type" value="Genomic_DNA"/>
</dbReference>
<dbReference type="PANTHER" id="PTHR37258">
    <property type="entry name" value="FANTOM PROTEIN"/>
    <property type="match status" value="1"/>
</dbReference>
<reference evidence="2" key="1">
    <citation type="journal article" date="2018" name="Nat. Genet.">
        <title>Extensive intraspecific gene order and gene structural variations between Mo17 and other maize genomes.</title>
        <authorList>
            <person name="Sun S."/>
            <person name="Zhou Y."/>
            <person name="Chen J."/>
            <person name="Shi J."/>
            <person name="Zhao H."/>
            <person name="Zhao H."/>
            <person name="Song W."/>
            <person name="Zhang M."/>
            <person name="Cui Y."/>
            <person name="Dong X."/>
            <person name="Liu H."/>
            <person name="Ma X."/>
            <person name="Jiao Y."/>
            <person name="Wang B."/>
            <person name="Wei X."/>
            <person name="Stein J.C."/>
            <person name="Glaubitz J.C."/>
            <person name="Lu F."/>
            <person name="Yu G."/>
            <person name="Liang C."/>
            <person name="Fengler K."/>
            <person name="Li B."/>
            <person name="Rafalski A."/>
            <person name="Schnable P.S."/>
            <person name="Ware D.H."/>
            <person name="Buckler E.S."/>
            <person name="Lai J."/>
        </authorList>
    </citation>
    <scope>NUCLEOTIDE SEQUENCE [LARGE SCALE GENOMIC DNA]</scope>
    <source>
        <tissue evidence="2">Seedling</tissue>
    </source>
</reference>
<dbReference type="Proteomes" id="UP000251960">
    <property type="component" value="Chromosome 3"/>
</dbReference>
<dbReference type="AlphaFoldDB" id="A0A3L6FKQ4"/>
<name>A0A3L6FKQ4_MAIZE</name>
<organism evidence="2">
    <name type="scientific">Zea mays</name>
    <name type="common">Maize</name>
    <dbReference type="NCBI Taxonomy" id="4577"/>
    <lineage>
        <taxon>Eukaryota</taxon>
        <taxon>Viridiplantae</taxon>
        <taxon>Streptophyta</taxon>
        <taxon>Embryophyta</taxon>
        <taxon>Tracheophyta</taxon>
        <taxon>Spermatophyta</taxon>
        <taxon>Magnoliopsida</taxon>
        <taxon>Liliopsida</taxon>
        <taxon>Poales</taxon>
        <taxon>Poaceae</taxon>
        <taxon>PACMAD clade</taxon>
        <taxon>Panicoideae</taxon>
        <taxon>Andropogonodae</taxon>
        <taxon>Andropogoneae</taxon>
        <taxon>Tripsacinae</taxon>
        <taxon>Zea</taxon>
    </lineage>
</organism>
<dbReference type="PANTHER" id="PTHR37258:SF2">
    <property type="match status" value="1"/>
</dbReference>
<comment type="caution">
    <text evidence="2">The sequence shown here is derived from an EMBL/GenBank/DDBJ whole genome shotgun (WGS) entry which is preliminary data.</text>
</comment>
<accession>A0A3L6FKQ4</accession>
<feature type="compositionally biased region" description="Basic residues" evidence="1">
    <location>
        <begin position="207"/>
        <end position="218"/>
    </location>
</feature>
<feature type="region of interest" description="Disordered" evidence="1">
    <location>
        <begin position="135"/>
        <end position="154"/>
    </location>
</feature>
<feature type="region of interest" description="Disordered" evidence="1">
    <location>
        <begin position="75"/>
        <end position="128"/>
    </location>
</feature>
<sequence>MPCCQLMLDAIMSMNHAATSTPSWLRRLHAKKGISVPSNLQIDDVIYGDGSQPSLCLPVPTSSDHHHKNLLDTSKNQHQKATETKQCKPPNSETQQSPRFEKPHMSQPQPNAVISNDLGTPSIDPMDTLPLKAFRKKKQSTSSTLRNKSIHKEPQTTFMMSNILDVPSCTSIETTPYNPICKQPKPNTNVTNALAIPSSTPMDTIHPRKGKKMNTKGKNRYEGKWNGNIYYTIVDTSIDKCKGTKKSICSNDLMASSKNPKQTFEQHDSIIKGKRRFSLLSNLQEKYEKDKEVTLQKEKSTKFKNNHDTRDTTSAVIERPQSIDITTIDTSINGWKATKHLIYRGQVWEIVDRKSTIRPLHKKLSTTRRRKWLPHNETNVIEYVVDLSHNSLTCINDDICVACVFVKGNIVL</sequence>
<feature type="region of interest" description="Disordered" evidence="1">
    <location>
        <begin position="195"/>
        <end position="219"/>
    </location>
</feature>
<proteinExistence type="predicted"/>
<feature type="compositionally biased region" description="Polar residues" evidence="1">
    <location>
        <begin position="89"/>
        <end position="98"/>
    </location>
</feature>
<evidence type="ECO:0000313" key="2">
    <source>
        <dbReference type="EMBL" id="PWZ33438.1"/>
    </source>
</evidence>